<reference evidence="3" key="2">
    <citation type="submission" date="2020-09" db="EMBL/GenBank/DDBJ databases">
        <authorList>
            <person name="Sun Q."/>
            <person name="Sedlacek I."/>
        </authorList>
    </citation>
    <scope>NUCLEOTIDE SEQUENCE</scope>
    <source>
        <strain evidence="3">CCM 7684</strain>
    </source>
</reference>
<dbReference type="GO" id="GO:0006751">
    <property type="term" value="P:glutathione catabolic process"/>
    <property type="evidence" value="ECO:0007669"/>
    <property type="project" value="InterPro"/>
</dbReference>
<evidence type="ECO:0000256" key="1">
    <source>
        <dbReference type="ARBA" id="ARBA00012344"/>
    </source>
</evidence>
<protein>
    <recommendedName>
        <fullName evidence="1">glutathione-specific gamma-glutamylcyclotransferase</fullName>
        <ecNumber evidence="1">4.3.2.7</ecNumber>
    </recommendedName>
</protein>
<name>A0A8J2YLJ1_9RHOB</name>
<dbReference type="EC" id="4.3.2.7" evidence="1"/>
<dbReference type="GO" id="GO:0005737">
    <property type="term" value="C:cytoplasm"/>
    <property type="evidence" value="ECO:0007669"/>
    <property type="project" value="TreeGrafter"/>
</dbReference>
<dbReference type="CDD" id="cd06661">
    <property type="entry name" value="GGCT_like"/>
    <property type="match status" value="1"/>
</dbReference>
<dbReference type="AlphaFoldDB" id="A0A8J2YLJ1"/>
<organism evidence="3 4">
    <name type="scientific">Agaricicola taiwanensis</name>
    <dbReference type="NCBI Taxonomy" id="591372"/>
    <lineage>
        <taxon>Bacteria</taxon>
        <taxon>Pseudomonadati</taxon>
        <taxon>Pseudomonadota</taxon>
        <taxon>Alphaproteobacteria</taxon>
        <taxon>Rhodobacterales</taxon>
        <taxon>Paracoccaceae</taxon>
        <taxon>Agaricicola</taxon>
    </lineage>
</organism>
<comment type="caution">
    <text evidence="3">The sequence shown here is derived from an EMBL/GenBank/DDBJ whole genome shotgun (WGS) entry which is preliminary data.</text>
</comment>
<sequence length="185" mass="20658">MSITSDYDPIATGEDLWVFGYGSLLWNPGFSFQEAHGARLTGYHRALCIYSHRYRGTPDKPGLVLGLDRGGSCHGLAFRVAHADAPVVRNYLRDREMLNGVYLEGFRRVRLTDGTAVRALCYVADRSHRQYAGHLDREQRLAIARTGAGSAGLNIDYVIKTAQKLRDLGVRDAELDWFAEQLKAS</sequence>
<dbReference type="InterPro" id="IPR013024">
    <property type="entry name" value="GGCT-like"/>
</dbReference>
<evidence type="ECO:0000313" key="3">
    <source>
        <dbReference type="EMBL" id="GGE51086.1"/>
    </source>
</evidence>
<dbReference type="GO" id="GO:0061928">
    <property type="term" value="F:glutathione specific gamma-glutamylcyclotransferase activity"/>
    <property type="evidence" value="ECO:0007669"/>
    <property type="project" value="UniProtKB-EC"/>
</dbReference>
<dbReference type="SUPFAM" id="SSF110857">
    <property type="entry name" value="Gamma-glutamyl cyclotransferase-like"/>
    <property type="match status" value="1"/>
</dbReference>
<dbReference type="InterPro" id="IPR036568">
    <property type="entry name" value="GGCT-like_sf"/>
</dbReference>
<evidence type="ECO:0000256" key="2">
    <source>
        <dbReference type="ARBA" id="ARBA00023239"/>
    </source>
</evidence>
<dbReference type="Gene3D" id="3.10.490.10">
    <property type="entry name" value="Gamma-glutamyl cyclotransferase-like"/>
    <property type="match status" value="1"/>
</dbReference>
<keyword evidence="4" id="KW-1185">Reference proteome</keyword>
<dbReference type="Pfam" id="PF04752">
    <property type="entry name" value="ChaC"/>
    <property type="match status" value="1"/>
</dbReference>
<dbReference type="PANTHER" id="PTHR12192">
    <property type="entry name" value="CATION TRANSPORT PROTEIN CHAC-RELATED"/>
    <property type="match status" value="1"/>
</dbReference>
<dbReference type="Proteomes" id="UP000602745">
    <property type="component" value="Unassembled WGS sequence"/>
</dbReference>
<keyword evidence="2" id="KW-0456">Lyase</keyword>
<dbReference type="RefSeq" id="WP_188410631.1">
    <property type="nucleotide sequence ID" value="NZ_BMCP01000004.1"/>
</dbReference>
<reference evidence="3" key="1">
    <citation type="journal article" date="2014" name="Int. J. Syst. Evol. Microbiol.">
        <title>Complete genome sequence of Corynebacterium casei LMG S-19264T (=DSM 44701T), isolated from a smear-ripened cheese.</title>
        <authorList>
            <consortium name="US DOE Joint Genome Institute (JGI-PGF)"/>
            <person name="Walter F."/>
            <person name="Albersmeier A."/>
            <person name="Kalinowski J."/>
            <person name="Ruckert C."/>
        </authorList>
    </citation>
    <scope>NUCLEOTIDE SEQUENCE</scope>
    <source>
        <strain evidence="3">CCM 7684</strain>
    </source>
</reference>
<dbReference type="InterPro" id="IPR006840">
    <property type="entry name" value="ChaC"/>
</dbReference>
<dbReference type="PANTHER" id="PTHR12192:SF2">
    <property type="entry name" value="GLUTATHIONE-SPECIFIC GAMMA-GLUTAMYLCYCLOTRANSFERASE 2"/>
    <property type="match status" value="1"/>
</dbReference>
<dbReference type="EMBL" id="BMCP01000004">
    <property type="protein sequence ID" value="GGE51086.1"/>
    <property type="molecule type" value="Genomic_DNA"/>
</dbReference>
<accession>A0A8J2YLJ1</accession>
<proteinExistence type="predicted"/>
<gene>
    <name evidence="3" type="ORF">GCM10007276_30140</name>
</gene>
<evidence type="ECO:0000313" key="4">
    <source>
        <dbReference type="Proteomes" id="UP000602745"/>
    </source>
</evidence>